<dbReference type="InterPro" id="IPR020097">
    <property type="entry name" value="PsdUridine_synth_TruA_a/b_dom"/>
</dbReference>
<dbReference type="GO" id="GO:0160147">
    <property type="term" value="F:tRNA pseudouridine(38-40) synthase activity"/>
    <property type="evidence" value="ECO:0007669"/>
    <property type="project" value="UniProtKB-EC"/>
</dbReference>
<evidence type="ECO:0000256" key="1">
    <source>
        <dbReference type="ARBA" id="ARBA00009375"/>
    </source>
</evidence>
<feature type="domain" description="Pseudouridine synthase I TruA alpha/beta" evidence="5">
    <location>
        <begin position="240"/>
        <end position="367"/>
    </location>
</feature>
<proteinExistence type="inferred from homology"/>
<gene>
    <name evidence="6" type="ORF">CYCCA115_LOCUS12252</name>
</gene>
<sequence>MSLRRSSGFVRYAISCQYHGSSFLGFVYQGNQEDQINQHGTDLRGYRSVEGRIREALEDFLGSSADYENIQVSSRTDRGVHALKNTFHVDILHSNSSAIKTQEEMERRLRRGLNYHLGRQVSSWDRDQHFQKRKRQRSKVPANYTYFSDSYWARYSANDELKILSVKQAPDFMDNPYSKQDTSQPPTVDWNARFSATERTYVYRLLCYPSQDGNWSVPFEWDRSWRIRSRSMNYEAMQEAALSMEGTHDFSSFRASKCIRKSPVVTMKSIKVHSQPYGPWNILGGDQGLWTGQDGLDSDYPIPQLVSIRIVGNSFLYRQVRNMVGCLAQVGTGKIDPGDIKGLLEQKDRRKAPTMAPAHGLFLADVKHGDFHL</sequence>
<comment type="catalytic activity">
    <reaction evidence="4">
        <text>uridine(38/39/40) in tRNA = pseudouridine(38/39/40) in tRNA</text>
        <dbReference type="Rhea" id="RHEA:22376"/>
        <dbReference type="Rhea" id="RHEA-COMP:10085"/>
        <dbReference type="Rhea" id="RHEA-COMP:10087"/>
        <dbReference type="ChEBI" id="CHEBI:65314"/>
        <dbReference type="ChEBI" id="CHEBI:65315"/>
        <dbReference type="EC" id="5.4.99.12"/>
    </reaction>
</comment>
<dbReference type="AlphaFoldDB" id="A0AAD2FQV4"/>
<dbReference type="SUPFAM" id="SSF55120">
    <property type="entry name" value="Pseudouridine synthase"/>
    <property type="match status" value="2"/>
</dbReference>
<dbReference type="InterPro" id="IPR001406">
    <property type="entry name" value="PsdUridine_synth_TruA"/>
</dbReference>
<evidence type="ECO:0000256" key="3">
    <source>
        <dbReference type="ARBA" id="ARBA00023235"/>
    </source>
</evidence>
<dbReference type="PANTHER" id="PTHR11142">
    <property type="entry name" value="PSEUDOURIDYLATE SYNTHASE"/>
    <property type="match status" value="1"/>
</dbReference>
<dbReference type="EMBL" id="CAKOGP040001758">
    <property type="protein sequence ID" value="CAJ1949747.1"/>
    <property type="molecule type" value="Genomic_DNA"/>
</dbReference>
<dbReference type="GO" id="GO:0003723">
    <property type="term" value="F:RNA binding"/>
    <property type="evidence" value="ECO:0007669"/>
    <property type="project" value="InterPro"/>
</dbReference>
<dbReference type="HAMAP" id="MF_00171">
    <property type="entry name" value="TruA"/>
    <property type="match status" value="1"/>
</dbReference>
<keyword evidence="3 4" id="KW-0413">Isomerase</keyword>
<evidence type="ECO:0000313" key="7">
    <source>
        <dbReference type="Proteomes" id="UP001295423"/>
    </source>
</evidence>
<dbReference type="Proteomes" id="UP001295423">
    <property type="component" value="Unassembled WGS sequence"/>
</dbReference>
<evidence type="ECO:0000259" key="5">
    <source>
        <dbReference type="Pfam" id="PF01416"/>
    </source>
</evidence>
<reference evidence="6" key="1">
    <citation type="submission" date="2023-08" db="EMBL/GenBank/DDBJ databases">
        <authorList>
            <person name="Audoor S."/>
            <person name="Bilcke G."/>
        </authorList>
    </citation>
    <scope>NUCLEOTIDE SEQUENCE</scope>
</reference>
<dbReference type="Pfam" id="PF01416">
    <property type="entry name" value="PseudoU_synth_1"/>
    <property type="match status" value="1"/>
</dbReference>
<dbReference type="InterPro" id="IPR020094">
    <property type="entry name" value="TruA/RsuA/RluB/E/F_N"/>
</dbReference>
<comment type="caution">
    <text evidence="6">The sequence shown here is derived from an EMBL/GenBank/DDBJ whole genome shotgun (WGS) entry which is preliminary data.</text>
</comment>
<keyword evidence="7" id="KW-1185">Reference proteome</keyword>
<dbReference type="InterPro" id="IPR020103">
    <property type="entry name" value="PsdUridine_synth_cat_dom_sf"/>
</dbReference>
<comment type="similarity">
    <text evidence="1 4">Belongs to the tRNA pseudouridine synthase TruA family.</text>
</comment>
<keyword evidence="2 4" id="KW-0819">tRNA processing</keyword>
<name>A0AAD2FQV4_9STRA</name>
<dbReference type="PANTHER" id="PTHR11142:SF0">
    <property type="entry name" value="TRNA PSEUDOURIDINE SYNTHASE-LIKE 1"/>
    <property type="match status" value="1"/>
</dbReference>
<evidence type="ECO:0000256" key="2">
    <source>
        <dbReference type="ARBA" id="ARBA00022694"/>
    </source>
</evidence>
<dbReference type="EC" id="5.4.99.12" evidence="4"/>
<evidence type="ECO:0000313" key="6">
    <source>
        <dbReference type="EMBL" id="CAJ1949747.1"/>
    </source>
</evidence>
<accession>A0AAD2FQV4</accession>
<dbReference type="InterPro" id="IPR020095">
    <property type="entry name" value="PsdUridine_synth_TruA_C"/>
</dbReference>
<evidence type="ECO:0000256" key="4">
    <source>
        <dbReference type="RuleBase" id="RU003792"/>
    </source>
</evidence>
<protein>
    <recommendedName>
        <fullName evidence="4">tRNA pseudouridine synthase</fullName>
        <ecNumber evidence="4">5.4.99.12</ecNumber>
    </recommendedName>
</protein>
<dbReference type="Gene3D" id="3.30.70.660">
    <property type="entry name" value="Pseudouridine synthase I, catalytic domain, C-terminal subdomain"/>
    <property type="match status" value="1"/>
</dbReference>
<dbReference type="Gene3D" id="3.30.70.580">
    <property type="entry name" value="Pseudouridine synthase I, catalytic domain, N-terminal subdomain"/>
    <property type="match status" value="1"/>
</dbReference>
<dbReference type="GO" id="GO:0031119">
    <property type="term" value="P:tRNA pseudouridine synthesis"/>
    <property type="evidence" value="ECO:0007669"/>
    <property type="project" value="TreeGrafter"/>
</dbReference>
<dbReference type="CDD" id="cd02570">
    <property type="entry name" value="PseudoU_synth_EcTruA"/>
    <property type="match status" value="1"/>
</dbReference>
<organism evidence="6 7">
    <name type="scientific">Cylindrotheca closterium</name>
    <dbReference type="NCBI Taxonomy" id="2856"/>
    <lineage>
        <taxon>Eukaryota</taxon>
        <taxon>Sar</taxon>
        <taxon>Stramenopiles</taxon>
        <taxon>Ochrophyta</taxon>
        <taxon>Bacillariophyta</taxon>
        <taxon>Bacillariophyceae</taxon>
        <taxon>Bacillariophycidae</taxon>
        <taxon>Bacillariales</taxon>
        <taxon>Bacillariaceae</taxon>
        <taxon>Cylindrotheca</taxon>
    </lineage>
</organism>